<dbReference type="InterPro" id="IPR044946">
    <property type="entry name" value="Restrct_endonuc_typeI_TRD_sf"/>
</dbReference>
<dbReference type="Proteomes" id="UP000004105">
    <property type="component" value="Unassembled WGS sequence"/>
</dbReference>
<protein>
    <submittedName>
        <fullName evidence="5">Type I site-specific deoxyribonuclease</fullName>
    </submittedName>
</protein>
<reference evidence="5 6" key="1">
    <citation type="submission" date="2011-02" db="EMBL/GenBank/DDBJ databases">
        <authorList>
            <person name="Muzny D."/>
            <person name="Qin X."/>
            <person name="Deng J."/>
            <person name="Jiang H."/>
            <person name="Liu Y."/>
            <person name="Qu J."/>
            <person name="Song X.-Z."/>
            <person name="Zhang L."/>
            <person name="Thornton R."/>
            <person name="Coyle M."/>
            <person name="Francisco L."/>
            <person name="Jackson L."/>
            <person name="Javaid M."/>
            <person name="Korchina V."/>
            <person name="Kovar C."/>
            <person name="Mata R."/>
            <person name="Mathew T."/>
            <person name="Ngo R."/>
            <person name="Nguyen L."/>
            <person name="Nguyen N."/>
            <person name="Okwuonu G."/>
            <person name="Ongeri F."/>
            <person name="Pham C."/>
            <person name="Simmons D."/>
            <person name="Wilczek-Boney K."/>
            <person name="Hale W."/>
            <person name="Jakkamsetti A."/>
            <person name="Pham P."/>
            <person name="Ruth R."/>
            <person name="San Lucas F."/>
            <person name="Warren J."/>
            <person name="Zhang J."/>
            <person name="Zhao Z."/>
            <person name="Zhou C."/>
            <person name="Zhu D."/>
            <person name="Lee S."/>
            <person name="Bess C."/>
            <person name="Blankenburg K."/>
            <person name="Forbes L."/>
            <person name="Fu Q."/>
            <person name="Gubbala S."/>
            <person name="Hirani K."/>
            <person name="Jayaseelan J.C."/>
            <person name="Lara F."/>
            <person name="Munidasa M."/>
            <person name="Palculict T."/>
            <person name="Patil S."/>
            <person name="Pu L.-L."/>
            <person name="Saada N."/>
            <person name="Tang L."/>
            <person name="Weissenberger G."/>
            <person name="Zhu Y."/>
            <person name="Hemphill L."/>
            <person name="Shang Y."/>
            <person name="Youmans B."/>
            <person name="Ayvaz T."/>
            <person name="Ross M."/>
            <person name="Santibanez J."/>
            <person name="Aqrawi P."/>
            <person name="Gross S."/>
            <person name="Joshi V."/>
            <person name="Fowler G."/>
            <person name="Nazareth L."/>
            <person name="Reid J."/>
            <person name="Worley K."/>
            <person name="Petrosino J."/>
            <person name="Highlander S."/>
            <person name="Gibbs R."/>
        </authorList>
    </citation>
    <scope>NUCLEOTIDE SEQUENCE [LARGE SCALE GENOMIC DNA]</scope>
    <source>
        <strain evidence="5 6">ATCC BAA-1200</strain>
    </source>
</reference>
<dbReference type="PANTHER" id="PTHR30408:SF13">
    <property type="entry name" value="TYPE I RESTRICTION ENZYME HINDI SPECIFICITY SUBUNIT"/>
    <property type="match status" value="1"/>
</dbReference>
<comment type="similarity">
    <text evidence="1">Belongs to the type-I restriction system S methylase family.</text>
</comment>
<accession>F2BB91</accession>
<evidence type="ECO:0000256" key="1">
    <source>
        <dbReference type="ARBA" id="ARBA00010923"/>
    </source>
</evidence>
<dbReference type="GO" id="GO:0009307">
    <property type="term" value="P:DNA restriction-modification system"/>
    <property type="evidence" value="ECO:0007669"/>
    <property type="project" value="UniProtKB-KW"/>
</dbReference>
<dbReference type="AlphaFoldDB" id="F2BB91"/>
<dbReference type="Pfam" id="PF01420">
    <property type="entry name" value="Methylase_S"/>
    <property type="match status" value="2"/>
</dbReference>
<dbReference type="RefSeq" id="WP_007342005.1">
    <property type="nucleotide sequence ID" value="NZ_GL878494.1"/>
</dbReference>
<dbReference type="OrthoDB" id="5298944at2"/>
<keyword evidence="2" id="KW-0680">Restriction system</keyword>
<sequence length="484" mass="52759">MAFDIRNTGFKLPSGWQFIRLGDIAKINGKTLTKKSALTDIRYIDISSTSTGKFEEPTLIKIEDAPSRAKRTLTNNDIIISTVRPNLKQFAFIEEAGSNLIASTGFCVISADSEKLAWYLYALITSDIFTAHLVAVADGAAYPAFNPIEIEDAVIALPPENYLDVIVDVTRAIHKKIHLNTQTNQTLEQTAQALYKSWFVDFEPTRAKAAVLAAGGSQEEAETAAMSALSGHPPAALAALARQNPARHQQLATLAAAFPSALVSIDSYGEVPAGWEVKKVGDIAKVIKGKSYKSSELESSKTALVTLKSFNRGGGYRLDGLKEYTGTYKPEQEVFAGDLIIAYTDVTQAADVIGKPAMVMSDNRYEHLIISLDVGVVRPNNSVYKYFLYCMAMTVAFQAHTQSFCTGTTVLHLGKDAVPSFEIAVPNEFLLKKFAEISESIFAKINENIKQSVRLQNVRDTLLPKLLNGELPADTSFQTASEAV</sequence>
<evidence type="ECO:0000313" key="6">
    <source>
        <dbReference type="Proteomes" id="UP000004105"/>
    </source>
</evidence>
<dbReference type="HOGENOM" id="CLU_021095_2_1_4"/>
<dbReference type="InterPro" id="IPR052021">
    <property type="entry name" value="Type-I_RS_S_subunit"/>
</dbReference>
<organism evidence="5 6">
    <name type="scientific">Neisseria bacilliformis ATCC BAA-1200</name>
    <dbReference type="NCBI Taxonomy" id="888742"/>
    <lineage>
        <taxon>Bacteria</taxon>
        <taxon>Pseudomonadati</taxon>
        <taxon>Pseudomonadota</taxon>
        <taxon>Betaproteobacteria</taxon>
        <taxon>Neisseriales</taxon>
        <taxon>Neisseriaceae</taxon>
        <taxon>Neisseria</taxon>
    </lineage>
</organism>
<feature type="domain" description="Type I restriction modification DNA specificity" evidence="4">
    <location>
        <begin position="13"/>
        <end position="189"/>
    </location>
</feature>
<evidence type="ECO:0000313" key="5">
    <source>
        <dbReference type="EMBL" id="EGF11351.1"/>
    </source>
</evidence>
<dbReference type="InterPro" id="IPR000055">
    <property type="entry name" value="Restrct_endonuc_typeI_TRD"/>
</dbReference>
<evidence type="ECO:0000256" key="3">
    <source>
        <dbReference type="ARBA" id="ARBA00023125"/>
    </source>
</evidence>
<dbReference type="PANTHER" id="PTHR30408">
    <property type="entry name" value="TYPE-1 RESTRICTION ENZYME ECOKI SPECIFICITY PROTEIN"/>
    <property type="match status" value="1"/>
</dbReference>
<dbReference type="GO" id="GO:0003677">
    <property type="term" value="F:DNA binding"/>
    <property type="evidence" value="ECO:0007669"/>
    <property type="project" value="UniProtKB-KW"/>
</dbReference>
<proteinExistence type="inferred from homology"/>
<keyword evidence="6" id="KW-1185">Reference proteome</keyword>
<dbReference type="EMBL" id="AFAY01000020">
    <property type="protein sequence ID" value="EGF11351.1"/>
    <property type="molecule type" value="Genomic_DNA"/>
</dbReference>
<dbReference type="SUPFAM" id="SSF116734">
    <property type="entry name" value="DNA methylase specificity domain"/>
    <property type="match status" value="2"/>
</dbReference>
<keyword evidence="3" id="KW-0238">DNA-binding</keyword>
<gene>
    <name evidence="5" type="ORF">HMPREF9123_0995</name>
</gene>
<evidence type="ECO:0000259" key="4">
    <source>
        <dbReference type="Pfam" id="PF01420"/>
    </source>
</evidence>
<comment type="caution">
    <text evidence="5">The sequence shown here is derived from an EMBL/GenBank/DDBJ whole genome shotgun (WGS) entry which is preliminary data.</text>
</comment>
<dbReference type="Gene3D" id="3.90.220.20">
    <property type="entry name" value="DNA methylase specificity domains"/>
    <property type="match status" value="2"/>
</dbReference>
<name>F2BB91_9NEIS</name>
<evidence type="ECO:0000256" key="2">
    <source>
        <dbReference type="ARBA" id="ARBA00022747"/>
    </source>
</evidence>
<feature type="domain" description="Type I restriction modification DNA specificity" evidence="4">
    <location>
        <begin position="272"/>
        <end position="453"/>
    </location>
</feature>